<dbReference type="PANTHER" id="PTHR46328:SF26">
    <property type="entry name" value="FAR1 DNA-BINDING DOMAIN PROTEIN"/>
    <property type="match status" value="1"/>
</dbReference>
<reference evidence="3 4" key="1">
    <citation type="submission" date="2019-01" db="EMBL/GenBank/DDBJ databases">
        <title>Sequencing of cultivated peanut Arachis hypogaea provides insights into genome evolution and oil improvement.</title>
        <authorList>
            <person name="Chen X."/>
        </authorList>
    </citation>
    <scope>NUCLEOTIDE SEQUENCE [LARGE SCALE GENOMIC DNA]</scope>
    <source>
        <strain evidence="4">cv. Fuhuasheng</strain>
        <tissue evidence="3">Leaves</tissue>
    </source>
</reference>
<feature type="region of interest" description="Disordered" evidence="1">
    <location>
        <begin position="1"/>
        <end position="21"/>
    </location>
</feature>
<feature type="domain" description="FAR1" evidence="2">
    <location>
        <begin position="121"/>
        <end position="181"/>
    </location>
</feature>
<proteinExistence type="predicted"/>
<protein>
    <recommendedName>
        <fullName evidence="2">FAR1 domain-containing protein</fullName>
    </recommendedName>
</protein>
<evidence type="ECO:0000259" key="2">
    <source>
        <dbReference type="Pfam" id="PF03101"/>
    </source>
</evidence>
<comment type="caution">
    <text evidence="3">The sequence shown here is derived from an EMBL/GenBank/DDBJ whole genome shotgun (WGS) entry which is preliminary data.</text>
</comment>
<evidence type="ECO:0000313" key="4">
    <source>
        <dbReference type="Proteomes" id="UP000289738"/>
    </source>
</evidence>
<dbReference type="Pfam" id="PF03101">
    <property type="entry name" value="FAR1"/>
    <property type="match status" value="1"/>
</dbReference>
<name>A0A445B4E4_ARAHY</name>
<accession>A0A445B4E4</accession>
<dbReference type="AlphaFoldDB" id="A0A445B4E4"/>
<dbReference type="Proteomes" id="UP000289738">
    <property type="component" value="Chromosome A10"/>
</dbReference>
<dbReference type="EMBL" id="SDMP01000010">
    <property type="protein sequence ID" value="RYR33550.1"/>
    <property type="molecule type" value="Genomic_DNA"/>
</dbReference>
<gene>
    <name evidence="3" type="ORF">Ahy_A10g048160</name>
</gene>
<organism evidence="3 4">
    <name type="scientific">Arachis hypogaea</name>
    <name type="common">Peanut</name>
    <dbReference type="NCBI Taxonomy" id="3818"/>
    <lineage>
        <taxon>Eukaryota</taxon>
        <taxon>Viridiplantae</taxon>
        <taxon>Streptophyta</taxon>
        <taxon>Embryophyta</taxon>
        <taxon>Tracheophyta</taxon>
        <taxon>Spermatophyta</taxon>
        <taxon>Magnoliopsida</taxon>
        <taxon>eudicotyledons</taxon>
        <taxon>Gunneridae</taxon>
        <taxon>Pentapetalae</taxon>
        <taxon>rosids</taxon>
        <taxon>fabids</taxon>
        <taxon>Fabales</taxon>
        <taxon>Fabaceae</taxon>
        <taxon>Papilionoideae</taxon>
        <taxon>50 kb inversion clade</taxon>
        <taxon>dalbergioids sensu lato</taxon>
        <taxon>Dalbergieae</taxon>
        <taxon>Pterocarpus clade</taxon>
        <taxon>Arachis</taxon>
    </lineage>
</organism>
<evidence type="ECO:0000256" key="1">
    <source>
        <dbReference type="SAM" id="MobiDB-lite"/>
    </source>
</evidence>
<keyword evidence="4" id="KW-1185">Reference proteome</keyword>
<sequence>MEHTSDNGGSDSGTREVRPLDLEVDDKMEERVFFDEMIEESDDTEEFQGMYQDEIEQEAVNYEDLGEQEFQAMFDGNDFSHEMDELYRIEDIENIAMVDFLNICAHEMEYFHFPNLQIAFDFYNHYVKSVGFGARKREYVKQLFVCSREGFRPEKYYNMKNRKREPKSETRCGCLARFVVHFVAYTER</sequence>
<evidence type="ECO:0000313" key="3">
    <source>
        <dbReference type="EMBL" id="RYR33550.1"/>
    </source>
</evidence>
<dbReference type="PANTHER" id="PTHR46328">
    <property type="entry name" value="FAR-RED IMPAIRED RESPONSIVE (FAR1) FAMILY PROTEIN-RELATED"/>
    <property type="match status" value="1"/>
</dbReference>
<dbReference type="InterPro" id="IPR004330">
    <property type="entry name" value="FAR1_DNA_bnd_dom"/>
</dbReference>